<accession>A0ABS5J9C1</accession>
<gene>
    <name evidence="1" type="ORF">KE626_31040</name>
</gene>
<proteinExistence type="predicted"/>
<sequence length="914" mass="103729">MSMPNTVKWIKLEFVRSNEMLTLNYEDSSGAKVIARQSFQLFEPEEWPEALFIDPAILRCIERLTDNQDPVSGERTRLLPVYVDTEKIPLWPDMSLLRKDSLIHTLLFRIIPREISFQLFYFNERIFSKHAISDPITIGLGNVDPGFYEELYHLLRKEIPRELIYERYTYFEKWHWCGILILGYEDIANILKTGGLTMASQLVIVTAADYEKMPDDLLDFLYHHLKLLSVNSIILTSSGGQLQFISKLISRLADDLSLSDALDFVEQEYKYPVYPIVISSPDGNLYSRLSRKENAILINEVVPAGKITNRWQFDDLEVSDPKSESNNKENYRRVDVSLEQGDSPGKWLHSDSRIEHGAIYRLHVKIGLKGPHSLMKGRVPAFDPLLPDPADEKGHQVDIVVFPKDFTLRSASLQTVFLPLTGESPAAMFDIVAPKEGKVPSLRIGVFHRNVLLQSFLLKAELGGWNNATFRPGISVRLDIASSEKFDNLDELKERGLFIGVNGNQNGTHSIFFKKDEVAEEITGINQFDIEAAQVDFCKLIREIYGDEAAPRYHLDGLEGAPFSDSFYDDVRKLAHFGSGRYNLFFESSKTTLGKKLKEVRQLSDQHITIARHQMDFAFPWAAIYDYMMPPELAGDPPHPVCTGQALDPDRYKHFYDESWQGCEHNPHYRCYCTSGFWGIRHRIEQLLTSAAATNSVMTLSTDANQRILLSKNFLDQAGTQLSHDLQMLPAQLTELTYDNDLLTLLWDARTRPLVLAVIGHLETTPVTGEPDCSRIITFPKEAWPADRGPIPAEKWIFQQLLQNKIMRDDAWEGDPLPMVFLINCSSMGMNFNSLDAISRAFHTAGASAIIGTEGTIHASIGTRFLREVLEDLYIKQIELGQAIQAFNKRMFALGAPVAFIFTCFGNSNLKLAK</sequence>
<dbReference type="EMBL" id="JAGTXB010000025">
    <property type="protein sequence ID" value="MBS0031809.1"/>
    <property type="molecule type" value="Genomic_DNA"/>
</dbReference>
<dbReference type="RefSeq" id="WP_211976970.1">
    <property type="nucleotide sequence ID" value="NZ_CBFHAM010000012.1"/>
</dbReference>
<dbReference type="Proteomes" id="UP000676386">
    <property type="component" value="Unassembled WGS sequence"/>
</dbReference>
<comment type="caution">
    <text evidence="1">The sequence shown here is derived from an EMBL/GenBank/DDBJ whole genome shotgun (WGS) entry which is preliminary data.</text>
</comment>
<evidence type="ECO:0008006" key="3">
    <source>
        <dbReference type="Google" id="ProtNLM"/>
    </source>
</evidence>
<name>A0ABS5J9C1_9BACT</name>
<reference evidence="1 2" key="1">
    <citation type="submission" date="2021-04" db="EMBL/GenBank/DDBJ databases">
        <title>Chitinophaga sp. nov., isolated from the rhizosphere soil.</title>
        <authorList>
            <person name="He S."/>
        </authorList>
    </citation>
    <scope>NUCLEOTIDE SEQUENCE [LARGE SCALE GENOMIC DNA]</scope>
    <source>
        <strain evidence="1 2">2R12</strain>
    </source>
</reference>
<evidence type="ECO:0000313" key="1">
    <source>
        <dbReference type="EMBL" id="MBS0031809.1"/>
    </source>
</evidence>
<keyword evidence="2" id="KW-1185">Reference proteome</keyword>
<organism evidence="1 2">
    <name type="scientific">Chitinophaga hostae</name>
    <dbReference type="NCBI Taxonomy" id="2831022"/>
    <lineage>
        <taxon>Bacteria</taxon>
        <taxon>Pseudomonadati</taxon>
        <taxon>Bacteroidota</taxon>
        <taxon>Chitinophagia</taxon>
        <taxon>Chitinophagales</taxon>
        <taxon>Chitinophagaceae</taxon>
        <taxon>Chitinophaga</taxon>
    </lineage>
</organism>
<protein>
    <recommendedName>
        <fullName evidence="3">CHAT domain-containing protein</fullName>
    </recommendedName>
</protein>
<evidence type="ECO:0000313" key="2">
    <source>
        <dbReference type="Proteomes" id="UP000676386"/>
    </source>
</evidence>